<dbReference type="Proteomes" id="UP000886501">
    <property type="component" value="Unassembled WGS sequence"/>
</dbReference>
<comment type="caution">
    <text evidence="1">The sequence shown here is derived from an EMBL/GenBank/DDBJ whole genome shotgun (WGS) entry which is preliminary data.</text>
</comment>
<proteinExistence type="predicted"/>
<dbReference type="EMBL" id="MU118054">
    <property type="protein sequence ID" value="KAF9646610.1"/>
    <property type="molecule type" value="Genomic_DNA"/>
</dbReference>
<reference evidence="1" key="2">
    <citation type="journal article" date="2020" name="Nat. Commun.">
        <title>Large-scale genome sequencing of mycorrhizal fungi provides insights into the early evolution of symbiotic traits.</title>
        <authorList>
            <person name="Miyauchi S."/>
            <person name="Kiss E."/>
            <person name="Kuo A."/>
            <person name="Drula E."/>
            <person name="Kohler A."/>
            <person name="Sanchez-Garcia M."/>
            <person name="Morin E."/>
            <person name="Andreopoulos B."/>
            <person name="Barry K.W."/>
            <person name="Bonito G."/>
            <person name="Buee M."/>
            <person name="Carver A."/>
            <person name="Chen C."/>
            <person name="Cichocki N."/>
            <person name="Clum A."/>
            <person name="Culley D."/>
            <person name="Crous P.W."/>
            <person name="Fauchery L."/>
            <person name="Girlanda M."/>
            <person name="Hayes R.D."/>
            <person name="Keri Z."/>
            <person name="LaButti K."/>
            <person name="Lipzen A."/>
            <person name="Lombard V."/>
            <person name="Magnuson J."/>
            <person name="Maillard F."/>
            <person name="Murat C."/>
            <person name="Nolan M."/>
            <person name="Ohm R.A."/>
            <person name="Pangilinan J."/>
            <person name="Pereira M.F."/>
            <person name="Perotto S."/>
            <person name="Peter M."/>
            <person name="Pfister S."/>
            <person name="Riley R."/>
            <person name="Sitrit Y."/>
            <person name="Stielow J.B."/>
            <person name="Szollosi G."/>
            <person name="Zifcakova L."/>
            <person name="Stursova M."/>
            <person name="Spatafora J.W."/>
            <person name="Tedersoo L."/>
            <person name="Vaario L.M."/>
            <person name="Yamada A."/>
            <person name="Yan M."/>
            <person name="Wang P."/>
            <person name="Xu J."/>
            <person name="Bruns T."/>
            <person name="Baldrian P."/>
            <person name="Vilgalys R."/>
            <person name="Dunand C."/>
            <person name="Henrissat B."/>
            <person name="Grigoriev I.V."/>
            <person name="Hibbett D."/>
            <person name="Nagy L.G."/>
            <person name="Martin F.M."/>
        </authorList>
    </citation>
    <scope>NUCLEOTIDE SEQUENCE</scope>
    <source>
        <strain evidence="1">P2</strain>
    </source>
</reference>
<protein>
    <submittedName>
        <fullName evidence="1">RNI-like protein</fullName>
    </submittedName>
</protein>
<reference evidence="1" key="1">
    <citation type="submission" date="2019-10" db="EMBL/GenBank/DDBJ databases">
        <authorList>
            <consortium name="DOE Joint Genome Institute"/>
            <person name="Kuo A."/>
            <person name="Miyauchi S."/>
            <person name="Kiss E."/>
            <person name="Drula E."/>
            <person name="Kohler A."/>
            <person name="Sanchez-Garcia M."/>
            <person name="Andreopoulos B."/>
            <person name="Barry K.W."/>
            <person name="Bonito G."/>
            <person name="Buee M."/>
            <person name="Carver A."/>
            <person name="Chen C."/>
            <person name="Cichocki N."/>
            <person name="Clum A."/>
            <person name="Culley D."/>
            <person name="Crous P.W."/>
            <person name="Fauchery L."/>
            <person name="Girlanda M."/>
            <person name="Hayes R."/>
            <person name="Keri Z."/>
            <person name="Labutti K."/>
            <person name="Lipzen A."/>
            <person name="Lombard V."/>
            <person name="Magnuson J."/>
            <person name="Maillard F."/>
            <person name="Morin E."/>
            <person name="Murat C."/>
            <person name="Nolan M."/>
            <person name="Ohm R."/>
            <person name="Pangilinan J."/>
            <person name="Pereira M."/>
            <person name="Perotto S."/>
            <person name="Peter M."/>
            <person name="Riley R."/>
            <person name="Sitrit Y."/>
            <person name="Stielow B."/>
            <person name="Szollosi G."/>
            <person name="Zifcakova L."/>
            <person name="Stursova M."/>
            <person name="Spatafora J.W."/>
            <person name="Tedersoo L."/>
            <person name="Vaario L.-M."/>
            <person name="Yamada A."/>
            <person name="Yan M."/>
            <person name="Wang P."/>
            <person name="Xu J."/>
            <person name="Bruns T."/>
            <person name="Baldrian P."/>
            <person name="Vilgalys R."/>
            <person name="Henrissat B."/>
            <person name="Grigoriev I.V."/>
            <person name="Hibbett D."/>
            <person name="Nagy L.G."/>
            <person name="Martin F.M."/>
        </authorList>
    </citation>
    <scope>NUCLEOTIDE SEQUENCE</scope>
    <source>
        <strain evidence="1">P2</strain>
    </source>
</reference>
<sequence length="579" mass="63863">MVRPNNVQGPASALTDYLRETGITPATIARRARTANRPAASTSRTEAQLESSGAQNAEPANGYNSDELDEPEEAPKPKKRKLTKAAEAKLKAKAKAKTKKTKNEDDDDYEDAYTTLVKDSYKSTRPPIGSFENCAKCKQQFTVTKYTMAAIPPPGFLCHKCAKSSGADPFKKPAAPRKRKAPADKRKVVHFEELKIPSLVTLCINVITKYIDDVEALGDIGAMNMDGIAKAVCKNRSLNKTNAPLFYDVRNTSLTFYDATNLEQNALCALANLNPNLTTLRLDYCGRLDDAVIASWNTSLPNLTSIELLGPFLVRAPAWQSFFKAHPNLNSFRITQNPRFDIECMKELIKNSPMLTELRLREVGKMCDDLLEILESSSLALEYLDLSYPGNAELVGEMAVTSLVKKLGPSLKYLNLSGITSITDEFFPRCLKEHAPNLDSLTMAGLEELTDEKIGQFFLEWEKNPGLTSIDFSRNHTLSSLALNGILQHSGPQLKSLNINGWKATSNESLNMIAELATGLSKIDVGWCREVDDFALAKIQDECDSLKDLSCWGCNRVTSAARRRVSTISKVVSTCAHCC</sequence>
<evidence type="ECO:0000313" key="1">
    <source>
        <dbReference type="EMBL" id="KAF9646610.1"/>
    </source>
</evidence>
<gene>
    <name evidence="1" type="ORF">BDM02DRAFT_3147319</name>
</gene>
<evidence type="ECO:0000313" key="2">
    <source>
        <dbReference type="Proteomes" id="UP000886501"/>
    </source>
</evidence>
<accession>A0ACB6ZA59</accession>
<name>A0ACB6ZA59_THEGA</name>
<organism evidence="1 2">
    <name type="scientific">Thelephora ganbajun</name>
    <name type="common">Ganba fungus</name>
    <dbReference type="NCBI Taxonomy" id="370292"/>
    <lineage>
        <taxon>Eukaryota</taxon>
        <taxon>Fungi</taxon>
        <taxon>Dikarya</taxon>
        <taxon>Basidiomycota</taxon>
        <taxon>Agaricomycotina</taxon>
        <taxon>Agaricomycetes</taxon>
        <taxon>Thelephorales</taxon>
        <taxon>Thelephoraceae</taxon>
        <taxon>Thelephora</taxon>
    </lineage>
</organism>
<keyword evidence="2" id="KW-1185">Reference proteome</keyword>